<comment type="caution">
    <text evidence="1">The sequence shown here is derived from an EMBL/GenBank/DDBJ whole genome shotgun (WGS) entry which is preliminary data.</text>
</comment>
<evidence type="ECO:0000313" key="1">
    <source>
        <dbReference type="EMBL" id="MDR7135842.1"/>
    </source>
</evidence>
<keyword evidence="2" id="KW-1185">Reference proteome</keyword>
<dbReference type="Gene3D" id="1.10.10.1150">
    <property type="entry name" value="Coenzyme PQQ synthesis protein D (PqqD)"/>
    <property type="match status" value="1"/>
</dbReference>
<dbReference type="Proteomes" id="UP001251524">
    <property type="component" value="Unassembled WGS sequence"/>
</dbReference>
<dbReference type="EMBL" id="JAVDVY010000003">
    <property type="protein sequence ID" value="MDR7135842.1"/>
    <property type="molecule type" value="Genomic_DNA"/>
</dbReference>
<dbReference type="RefSeq" id="WP_310063857.1">
    <property type="nucleotide sequence ID" value="NZ_JAVDVY010000003.1"/>
</dbReference>
<gene>
    <name evidence="1" type="ORF">J2X06_003060</name>
</gene>
<dbReference type="InterPro" id="IPR008792">
    <property type="entry name" value="PQQD"/>
</dbReference>
<protein>
    <recommendedName>
        <fullName evidence="3">PqqD family protein</fullName>
    </recommendedName>
</protein>
<organism evidence="1 2">
    <name type="scientific">Lysobacter niastensis</name>
    <dbReference type="NCBI Taxonomy" id="380629"/>
    <lineage>
        <taxon>Bacteria</taxon>
        <taxon>Pseudomonadati</taxon>
        <taxon>Pseudomonadota</taxon>
        <taxon>Gammaproteobacteria</taxon>
        <taxon>Lysobacterales</taxon>
        <taxon>Lysobacteraceae</taxon>
        <taxon>Lysobacter</taxon>
    </lineage>
</organism>
<name>A0ABU1WEP5_9GAMM</name>
<dbReference type="Pfam" id="PF05402">
    <property type="entry name" value="PqqD"/>
    <property type="match status" value="1"/>
</dbReference>
<reference evidence="1 2" key="1">
    <citation type="submission" date="2023-07" db="EMBL/GenBank/DDBJ databases">
        <title>Sorghum-associated microbial communities from plants grown in Nebraska, USA.</title>
        <authorList>
            <person name="Schachtman D."/>
        </authorList>
    </citation>
    <scope>NUCLEOTIDE SEQUENCE [LARGE SCALE GENOMIC DNA]</scope>
    <source>
        <strain evidence="1 2">BE198</strain>
    </source>
</reference>
<accession>A0ABU1WEP5</accession>
<proteinExistence type="predicted"/>
<dbReference type="InterPro" id="IPR041881">
    <property type="entry name" value="PqqD_sf"/>
</dbReference>
<sequence length="84" mass="9070">MQPSPQAMLQITGDEAILLDLRSEHYFGLDPVGTRLWQLLSVDPELGAAHGALLAEYDVTAERLEQDLLALVAQLADAGLVTVD</sequence>
<evidence type="ECO:0000313" key="2">
    <source>
        <dbReference type="Proteomes" id="UP001251524"/>
    </source>
</evidence>
<evidence type="ECO:0008006" key="3">
    <source>
        <dbReference type="Google" id="ProtNLM"/>
    </source>
</evidence>